<feature type="compositionally biased region" description="Low complexity" evidence="2">
    <location>
        <begin position="45"/>
        <end position="56"/>
    </location>
</feature>
<protein>
    <submittedName>
        <fullName evidence="3">Lysine-specific histone demethylase 1A</fullName>
    </submittedName>
</protein>
<feature type="region of interest" description="Disordered" evidence="2">
    <location>
        <begin position="106"/>
        <end position="230"/>
    </location>
</feature>
<sequence>MFDDDRNERVVYHPSLKVPSRPFTPDTLNRNAEPTLRPGTALLRPQSPASSLGSSQSFYTRSNLANSIQLGNSHSGHPVVAHSEPPATLLSKTLPITSAIPLYHPQTAPLQTNKPTMAKSSSATSIPPPTAVPPPAPPPPHSPLMSYSLPGALLIPPTRTTEPGAVGQTLAGATPGATPTTPRRPSPNSTESSSPRRTPPQLNLALSAASNSGGGTSPASGGVSPRGGGSPRAFDAIAGVLERPEPRAVLRGCWCLLMAHPENTAILHTVKTLYRHSNADVNDGLFREEQLLAPLLGVLASPLPKLIEIFIYAAATLKNVSTNEGNLRVMIKAGALETACALLQLMHSTEVAGIAQERVTQLLAQASAFLRNLCSDLCLLPTERTNLRPLVRVLPLLWNSSHADVTFNGARILSKLSLHQPTLQAMVAENDYPTLLLQPLRKPSIAPGLVIRICFAIANLIAANELARHRFGEAGAVTVLCDLLSRCTDTFLDSLTHPPAATPVAAPAPTTSALSGGLLDARPRGGPGFADDSSPGDVLVKVVRVLANLAINPQLGRQLAGSDVVLHTVCRLLEDCPVERHEELVLNLTALASNLSYHQCPENRFLSPGPRLASLLVGGLTHPNPELIAETARVYANLCRIETHRTMLRAMKVLDMCMLLLMHSDPEVLEAVAGIVINYAQDQVAAAFLAKEGVLTRLGEVLDDMQVHSPDLALTVCRAMYNICLHGQFALAPPLLTQLRGLLDTLTRGSCHAGA</sequence>
<accession>A0ABQ8U6A8</accession>
<organism evidence="3 4">
    <name type="scientific">Paratrimastix pyriformis</name>
    <dbReference type="NCBI Taxonomy" id="342808"/>
    <lineage>
        <taxon>Eukaryota</taxon>
        <taxon>Metamonada</taxon>
        <taxon>Preaxostyla</taxon>
        <taxon>Paratrimastigidae</taxon>
        <taxon>Paratrimastix</taxon>
    </lineage>
</organism>
<feature type="compositionally biased region" description="Low complexity" evidence="2">
    <location>
        <begin position="178"/>
        <end position="200"/>
    </location>
</feature>
<evidence type="ECO:0000256" key="1">
    <source>
        <dbReference type="PROSITE-ProRule" id="PRU00259"/>
    </source>
</evidence>
<reference evidence="3" key="1">
    <citation type="journal article" date="2022" name="bioRxiv">
        <title>Genomics of Preaxostyla Flagellates Illuminates Evolutionary Transitions and the Path Towards Mitochondrial Loss.</title>
        <authorList>
            <person name="Novak L.V.F."/>
            <person name="Treitli S.C."/>
            <person name="Pyrih J."/>
            <person name="Halakuc P."/>
            <person name="Pipaliya S.V."/>
            <person name="Vacek V."/>
            <person name="Brzon O."/>
            <person name="Soukal P."/>
            <person name="Eme L."/>
            <person name="Dacks J.B."/>
            <person name="Karnkowska A."/>
            <person name="Elias M."/>
            <person name="Hampl V."/>
        </authorList>
    </citation>
    <scope>NUCLEOTIDE SEQUENCE</scope>
    <source>
        <strain evidence="3">RCP-MX</strain>
    </source>
</reference>
<evidence type="ECO:0000313" key="4">
    <source>
        <dbReference type="Proteomes" id="UP001141327"/>
    </source>
</evidence>
<name>A0ABQ8U6A8_9EUKA</name>
<feature type="compositionally biased region" description="Basic and acidic residues" evidence="2">
    <location>
        <begin position="1"/>
        <end position="11"/>
    </location>
</feature>
<dbReference type="Proteomes" id="UP001141327">
    <property type="component" value="Unassembled WGS sequence"/>
</dbReference>
<dbReference type="PANTHER" id="PTHR21356:SF1">
    <property type="entry name" value="ARMADILLO REPEAT-CONTAINING PROTEIN 2"/>
    <property type="match status" value="1"/>
</dbReference>
<dbReference type="SMART" id="SM00185">
    <property type="entry name" value="ARM"/>
    <property type="match status" value="4"/>
</dbReference>
<feature type="region of interest" description="Disordered" evidence="2">
    <location>
        <begin position="1"/>
        <end position="56"/>
    </location>
</feature>
<evidence type="ECO:0000256" key="2">
    <source>
        <dbReference type="SAM" id="MobiDB-lite"/>
    </source>
</evidence>
<evidence type="ECO:0000313" key="3">
    <source>
        <dbReference type="EMBL" id="KAJ4454886.1"/>
    </source>
</evidence>
<feature type="compositionally biased region" description="Pro residues" evidence="2">
    <location>
        <begin position="126"/>
        <end position="142"/>
    </location>
</feature>
<dbReference type="PROSITE" id="PS50176">
    <property type="entry name" value="ARM_REPEAT"/>
    <property type="match status" value="1"/>
</dbReference>
<dbReference type="PANTHER" id="PTHR21356">
    <property type="entry name" value="ARMADILLO REPEAT CONTAINING 2"/>
    <property type="match status" value="1"/>
</dbReference>
<dbReference type="InterPro" id="IPR016024">
    <property type="entry name" value="ARM-type_fold"/>
</dbReference>
<dbReference type="SUPFAM" id="SSF48371">
    <property type="entry name" value="ARM repeat"/>
    <property type="match status" value="1"/>
</dbReference>
<feature type="compositionally biased region" description="Polar residues" evidence="2">
    <location>
        <begin position="108"/>
        <end position="119"/>
    </location>
</feature>
<dbReference type="InterPro" id="IPR000225">
    <property type="entry name" value="Armadillo"/>
</dbReference>
<feature type="repeat" description="ARM" evidence="1">
    <location>
        <begin position="290"/>
        <end position="335"/>
    </location>
</feature>
<dbReference type="InterPro" id="IPR038905">
    <property type="entry name" value="ARMC2"/>
</dbReference>
<proteinExistence type="predicted"/>
<dbReference type="Gene3D" id="1.25.10.10">
    <property type="entry name" value="Leucine-rich Repeat Variant"/>
    <property type="match status" value="2"/>
</dbReference>
<dbReference type="EMBL" id="JAPMOS010000129">
    <property type="protein sequence ID" value="KAJ4454886.1"/>
    <property type="molecule type" value="Genomic_DNA"/>
</dbReference>
<comment type="caution">
    <text evidence="3">The sequence shown here is derived from an EMBL/GenBank/DDBJ whole genome shotgun (WGS) entry which is preliminary data.</text>
</comment>
<gene>
    <name evidence="3" type="ORF">PAPYR_10287</name>
</gene>
<dbReference type="InterPro" id="IPR011989">
    <property type="entry name" value="ARM-like"/>
</dbReference>
<keyword evidence="4" id="KW-1185">Reference proteome</keyword>